<keyword evidence="3" id="KW-0853">WD repeat</keyword>
<comment type="similarity">
    <text evidence="6">Belongs to the WD repeat WDR6 family.</text>
</comment>
<dbReference type="PANTHER" id="PTHR14344:SF3">
    <property type="entry name" value="WD REPEAT-CONTAINING PROTEIN 6"/>
    <property type="match status" value="1"/>
</dbReference>
<feature type="compositionally biased region" description="Polar residues" evidence="7">
    <location>
        <begin position="403"/>
        <end position="412"/>
    </location>
</feature>
<keyword evidence="2" id="KW-0963">Cytoplasm</keyword>
<evidence type="ECO:0000256" key="7">
    <source>
        <dbReference type="SAM" id="MobiDB-lite"/>
    </source>
</evidence>
<dbReference type="Pfam" id="PF00400">
    <property type="entry name" value="WD40"/>
    <property type="match status" value="3"/>
</dbReference>
<sequence length="1644" mass="186674">MVECRRICANHGVKAVCIIGGELVCVSFGNTIKIINVTTVDVLLQFAASTSSNIYGLTFQRRSKNGGILIAHGVHKIYCYMLHITSNGKTCALKLVSKYCTNKWILRAKFLLPTYEKIDEKYDDGNLKGTRATTDNRNVILLCLSNGSIVLLHIYKGISSRKYKFKGIHLLYSADIYINEKKKVYKIEVAGGTPFNKILLWNFKLRKKKKTVKFCLPKKIISLEHAQELAGHRGIIFKVKFFRKHKYVGSVSDDREGRIWRRMRVQAQKEHPVMNTQNGNELFQRNIDRYNTQYHYKCVRVLTGHDARIWDIDMGMFNKQIYFMTCSEDSTCIIYDKGNPQNYFQFSNNNGSTVRCICFHSPLGVIISGSDNGTMHVRSLSWGVSKNGASTASCGDSPKGEQNAASSSTISAPPQGVAGQLEPKECTHASIVQITNGDSACMGGHFQKDRIDDIHMAELKTVKCTSHESISNDNERTCTKQSNPCDQLTNDSGKQYTSAKDLVVQNDSIHFVVDCLEEKLKRSNDWIRSVNHVNLYDIIISTNAGRIYIFKTKDTKNIEVLLIYEEEKKNYFLTCLAFHGLDYICLGFSNGFCCFISLKNDNGATEFIKSGAQNKQLTYFKCFDHRISEMCLVPLASVNYDKLISHVEHDNVEDVLHAWVKKELETGGASSDNCRRSQHNKGDPAATDSFYQIVYNHEADTHHHRGDGDSHNRHSEGKVVHVHALLLAVFDHTGAVQIFNAQKGGNKIEVNKVAQTDIDVKNKKSKIISVNYLMKQKKKKMGIIFFVGDEYGCIFIIYVKIPIEHKSDQLLYDFPNSFIKSKNKLRVHSNRKVFDIKIIDRFVYSCGQNGQVLKYQLYKDANGVYTMYKLCLIKVGYYTSIYKLLPMSVGMDREVHGGSNVGLREKVRDVEKVEQEYRGDIARPDNSSLQRSSTPTHGAEENTQNMFICCFKDKQFVLYDLRNQVEYLSVECGGFRRPLSMYTKFSPGLIKAFSFCFCKDKNVHFSVKTLCSNQQKTTVPYEQIYINAGFHSKNVSCVLWINKKYFCTCSEDGTIKIVHLNKSCAAKWKNKCFLNGRKNTNWGNNMDSRSKEELGVYSKEDKQDGRLSSRIMDGTDFSPRNKQYSPFSGESLTKSTRKKSPFRKRQINLLNHRMDIIQNVYNHNEPIFYMCFLESPFYHFKKLKLLTSVGAKNSINIFYLYMDAQNTPIIYHVEKVRVQKLSSDLRFLSVQGRFSVLLTDGNKHLIRVDLFVGTSLGDILHYTGDYEFVYYENIIFSKIVQLAHLVCSYNLGSTILALNLTDIFLSDLWPNTWKGDAHSGVHDGKGPLSNCVTQKRVLFDSCAEVEKRNCSCEQLGSHLHMGNDNGNGGIEVKETNGKEKAEKCEGATCPPSNNMEDAFHRVSCCPPNNLHESTDHLFLNKRKGNKIFRGSVLCCGLNNGQVHFYHFGTKLVPLLQKVQLHQNGINKICVRRKQDTLEVFTCGDDQSLNVLIVKICFPPEALLNGNRNLIHLSIVQKRSFTNAHLSSIRSLTLFSNFVASVSWDQYTSIWKVRRNKNGKILLRREKKIKMAVYDVSCLNFYVIRKKTISKMASPNGEPLHCLPGRESKGSKRSSVPPGPSRIRIYLTVAGSNGSLESFCLNAPI</sequence>
<dbReference type="RefSeq" id="XP_012337777.1">
    <property type="nucleotide sequence ID" value="XM_012482354.1"/>
</dbReference>
<dbReference type="GeneID" id="24270060"/>
<evidence type="ECO:0000313" key="8">
    <source>
        <dbReference type="EMBL" id="KJP85633.1"/>
    </source>
</evidence>
<dbReference type="SMART" id="SM00320">
    <property type="entry name" value="WD40"/>
    <property type="match status" value="7"/>
</dbReference>
<keyword evidence="9" id="KW-1185">Reference proteome</keyword>
<dbReference type="Gene3D" id="2.130.10.10">
    <property type="entry name" value="YVTN repeat-like/Quinoprotein amine dehydrogenase"/>
    <property type="match status" value="3"/>
</dbReference>
<gene>
    <name evidence="8" type="ORF">AK88_04746</name>
</gene>
<keyword evidence="4" id="KW-0819">tRNA processing</keyword>
<evidence type="ECO:0000256" key="2">
    <source>
        <dbReference type="ARBA" id="ARBA00022490"/>
    </source>
</evidence>
<feature type="region of interest" description="Disordered" evidence="7">
    <location>
        <begin position="391"/>
        <end position="420"/>
    </location>
</feature>
<dbReference type="OMA" id="VYDVSCL"/>
<dbReference type="InterPro" id="IPR001680">
    <property type="entry name" value="WD40_rpt"/>
</dbReference>
<reference evidence="8 9" key="1">
    <citation type="submission" date="2014-03" db="EMBL/GenBank/DDBJ databases">
        <title>The Genome Sequence of Plasmodium fragile nilgiri.</title>
        <authorList>
            <consortium name="The Broad Institute Genomics Platform"/>
            <consortium name="The Broad Institute Genome Sequencing Center for Infectious Disease"/>
            <person name="Neafsey D."/>
            <person name="Duraisingh M."/>
            <person name="Young S.K."/>
            <person name="Zeng Q."/>
            <person name="Gargeya S."/>
            <person name="Abouelleil A."/>
            <person name="Alvarado L."/>
            <person name="Chapman S.B."/>
            <person name="Gainer-Dewar J."/>
            <person name="Goldberg J."/>
            <person name="Griggs A."/>
            <person name="Gujja S."/>
            <person name="Hansen M."/>
            <person name="Howarth C."/>
            <person name="Imamovic A."/>
            <person name="Larimer J."/>
            <person name="Pearson M."/>
            <person name="Poon T.W."/>
            <person name="Priest M."/>
            <person name="Roberts A."/>
            <person name="Saif S."/>
            <person name="Shea T."/>
            <person name="Sykes S."/>
            <person name="Wortman J."/>
            <person name="Nusbaum C."/>
            <person name="Birren B."/>
        </authorList>
    </citation>
    <scope>NUCLEOTIDE SEQUENCE [LARGE SCALE GENOMIC DNA]</scope>
    <source>
        <strain evidence="9">nilgiri</strain>
    </source>
</reference>
<dbReference type="VEuPathDB" id="PlasmoDB:AK88_04746"/>
<dbReference type="OrthoDB" id="5594999at2759"/>
<dbReference type="GO" id="GO:0030488">
    <property type="term" value="P:tRNA methylation"/>
    <property type="evidence" value="ECO:0007669"/>
    <property type="project" value="TreeGrafter"/>
</dbReference>
<dbReference type="InterPro" id="IPR036322">
    <property type="entry name" value="WD40_repeat_dom_sf"/>
</dbReference>
<dbReference type="PANTHER" id="PTHR14344">
    <property type="entry name" value="WD REPEAT PROTEIN"/>
    <property type="match status" value="1"/>
</dbReference>
<dbReference type="InterPro" id="IPR051973">
    <property type="entry name" value="tRNA_Anticodon_Mtase-Reg"/>
</dbReference>
<evidence type="ECO:0000256" key="3">
    <source>
        <dbReference type="ARBA" id="ARBA00022574"/>
    </source>
</evidence>
<comment type="subcellular location">
    <subcellularLocation>
        <location evidence="1">Cytoplasm</location>
    </subcellularLocation>
</comment>
<evidence type="ECO:0000313" key="9">
    <source>
        <dbReference type="Proteomes" id="UP000054561"/>
    </source>
</evidence>
<dbReference type="EMBL" id="KQ030392">
    <property type="protein sequence ID" value="KJP85633.1"/>
    <property type="molecule type" value="Genomic_DNA"/>
</dbReference>
<dbReference type="InterPro" id="IPR015943">
    <property type="entry name" value="WD40/YVTN_repeat-like_dom_sf"/>
</dbReference>
<dbReference type="SUPFAM" id="SSF50978">
    <property type="entry name" value="WD40 repeat-like"/>
    <property type="match status" value="4"/>
</dbReference>
<feature type="region of interest" description="Disordered" evidence="7">
    <location>
        <begin position="1599"/>
        <end position="1618"/>
    </location>
</feature>
<protein>
    <recommendedName>
        <fullName evidence="10">WD repeat-containing protein</fullName>
    </recommendedName>
</protein>
<dbReference type="Proteomes" id="UP000054561">
    <property type="component" value="Unassembled WGS sequence"/>
</dbReference>
<evidence type="ECO:0000256" key="1">
    <source>
        <dbReference type="ARBA" id="ARBA00004496"/>
    </source>
</evidence>
<name>A0A0D9QF79_PLAFR</name>
<keyword evidence="5" id="KW-0677">Repeat</keyword>
<evidence type="ECO:0000256" key="5">
    <source>
        <dbReference type="ARBA" id="ARBA00022737"/>
    </source>
</evidence>
<dbReference type="GO" id="GO:0005737">
    <property type="term" value="C:cytoplasm"/>
    <property type="evidence" value="ECO:0007669"/>
    <property type="project" value="UniProtKB-SubCell"/>
</dbReference>
<organism evidence="8 9">
    <name type="scientific">Plasmodium fragile</name>
    <dbReference type="NCBI Taxonomy" id="5857"/>
    <lineage>
        <taxon>Eukaryota</taxon>
        <taxon>Sar</taxon>
        <taxon>Alveolata</taxon>
        <taxon>Apicomplexa</taxon>
        <taxon>Aconoidasida</taxon>
        <taxon>Haemosporida</taxon>
        <taxon>Plasmodiidae</taxon>
        <taxon>Plasmodium</taxon>
        <taxon>Plasmodium (Plasmodium)</taxon>
    </lineage>
</organism>
<proteinExistence type="inferred from homology"/>
<evidence type="ECO:0008006" key="10">
    <source>
        <dbReference type="Google" id="ProtNLM"/>
    </source>
</evidence>
<accession>A0A0D9QF79</accession>
<evidence type="ECO:0000256" key="6">
    <source>
        <dbReference type="ARBA" id="ARBA00038255"/>
    </source>
</evidence>
<evidence type="ECO:0000256" key="4">
    <source>
        <dbReference type="ARBA" id="ARBA00022694"/>
    </source>
</evidence>